<dbReference type="InterPro" id="IPR005467">
    <property type="entry name" value="His_kinase_dom"/>
</dbReference>
<dbReference type="SUPFAM" id="SSF52172">
    <property type="entry name" value="CheY-like"/>
    <property type="match status" value="1"/>
</dbReference>
<dbReference type="SUPFAM" id="SSF55874">
    <property type="entry name" value="ATPase domain of HSP90 chaperone/DNA topoisomerase II/histidine kinase"/>
    <property type="match status" value="1"/>
</dbReference>
<evidence type="ECO:0000313" key="13">
    <source>
        <dbReference type="Proteomes" id="UP001500957"/>
    </source>
</evidence>
<keyword evidence="12" id="KW-0067">ATP-binding</keyword>
<feature type="domain" description="Histidine kinase" evidence="10">
    <location>
        <begin position="288"/>
        <end position="503"/>
    </location>
</feature>
<dbReference type="Gene3D" id="3.40.50.2300">
    <property type="match status" value="1"/>
</dbReference>
<evidence type="ECO:0000259" key="11">
    <source>
        <dbReference type="PROSITE" id="PS50110"/>
    </source>
</evidence>
<dbReference type="PROSITE" id="PS50110">
    <property type="entry name" value="RESPONSE_REGULATORY"/>
    <property type="match status" value="1"/>
</dbReference>
<dbReference type="SMART" id="SM00387">
    <property type="entry name" value="HATPase_c"/>
    <property type="match status" value="1"/>
</dbReference>
<organism evidence="12 13">
    <name type="scientific">Sporichthya brevicatena</name>
    <dbReference type="NCBI Taxonomy" id="171442"/>
    <lineage>
        <taxon>Bacteria</taxon>
        <taxon>Bacillati</taxon>
        <taxon>Actinomycetota</taxon>
        <taxon>Actinomycetes</taxon>
        <taxon>Sporichthyales</taxon>
        <taxon>Sporichthyaceae</taxon>
        <taxon>Sporichthya</taxon>
    </lineage>
</organism>
<dbReference type="PANTHER" id="PTHR43047">
    <property type="entry name" value="TWO-COMPONENT HISTIDINE PROTEIN KINASE"/>
    <property type="match status" value="1"/>
</dbReference>
<keyword evidence="6" id="KW-0418">Kinase</keyword>
<keyword evidence="7" id="KW-0902">Two-component regulatory system</keyword>
<dbReference type="InterPro" id="IPR003594">
    <property type="entry name" value="HATPase_dom"/>
</dbReference>
<dbReference type="InterPro" id="IPR001789">
    <property type="entry name" value="Sig_transdc_resp-reg_receiver"/>
</dbReference>
<evidence type="ECO:0000256" key="4">
    <source>
        <dbReference type="ARBA" id="ARBA00022553"/>
    </source>
</evidence>
<dbReference type="EMBL" id="BAAAHE010000030">
    <property type="protein sequence ID" value="GAA0628092.1"/>
    <property type="molecule type" value="Genomic_DNA"/>
</dbReference>
<dbReference type="PANTHER" id="PTHR43047:SF72">
    <property type="entry name" value="OSMOSENSING HISTIDINE PROTEIN KINASE SLN1"/>
    <property type="match status" value="1"/>
</dbReference>
<dbReference type="InterPro" id="IPR004358">
    <property type="entry name" value="Sig_transdc_His_kin-like_C"/>
</dbReference>
<dbReference type="PRINTS" id="PR00344">
    <property type="entry name" value="BCTRLSENSOR"/>
</dbReference>
<keyword evidence="5" id="KW-0808">Transferase</keyword>
<dbReference type="CDD" id="cd19410">
    <property type="entry name" value="HK9-like_sensor"/>
    <property type="match status" value="1"/>
</dbReference>
<dbReference type="Gene3D" id="3.30.565.10">
    <property type="entry name" value="Histidine kinase-like ATPase, C-terminal domain"/>
    <property type="match status" value="1"/>
</dbReference>
<dbReference type="PROSITE" id="PS50109">
    <property type="entry name" value="HIS_KIN"/>
    <property type="match status" value="1"/>
</dbReference>
<keyword evidence="9" id="KW-0472">Membrane</keyword>
<dbReference type="Pfam" id="PF05227">
    <property type="entry name" value="CHASE3"/>
    <property type="match status" value="1"/>
</dbReference>
<dbReference type="EC" id="2.7.13.3" evidence="3"/>
<comment type="catalytic activity">
    <reaction evidence="1">
        <text>ATP + protein L-histidine = ADP + protein N-phospho-L-histidine.</text>
        <dbReference type="EC" id="2.7.13.3"/>
    </reaction>
</comment>
<reference evidence="12 13" key="1">
    <citation type="journal article" date="2019" name="Int. J. Syst. Evol. Microbiol.">
        <title>The Global Catalogue of Microorganisms (GCM) 10K type strain sequencing project: providing services to taxonomists for standard genome sequencing and annotation.</title>
        <authorList>
            <consortium name="The Broad Institute Genomics Platform"/>
            <consortium name="The Broad Institute Genome Sequencing Center for Infectious Disease"/>
            <person name="Wu L."/>
            <person name="Ma J."/>
        </authorList>
    </citation>
    <scope>NUCLEOTIDE SEQUENCE [LARGE SCALE GENOMIC DNA]</scope>
    <source>
        <strain evidence="12 13">JCM 10671</strain>
    </source>
</reference>
<keyword evidence="9" id="KW-1133">Transmembrane helix</keyword>
<evidence type="ECO:0000256" key="9">
    <source>
        <dbReference type="SAM" id="Phobius"/>
    </source>
</evidence>
<evidence type="ECO:0000256" key="2">
    <source>
        <dbReference type="ARBA" id="ARBA00004236"/>
    </source>
</evidence>
<name>A0ABN1H3L9_9ACTN</name>
<feature type="transmembrane region" description="Helical" evidence="9">
    <location>
        <begin position="23"/>
        <end position="45"/>
    </location>
</feature>
<dbReference type="SUPFAM" id="SSF47384">
    <property type="entry name" value="Homodimeric domain of signal transducing histidine kinase"/>
    <property type="match status" value="1"/>
</dbReference>
<dbReference type="Pfam" id="PF00512">
    <property type="entry name" value="HisKA"/>
    <property type="match status" value="1"/>
</dbReference>
<dbReference type="InterPro" id="IPR036097">
    <property type="entry name" value="HisK_dim/P_sf"/>
</dbReference>
<dbReference type="CDD" id="cd00082">
    <property type="entry name" value="HisKA"/>
    <property type="match status" value="1"/>
</dbReference>
<sequence length="654" mass="71132">MTDRQRGVFGRWWSDRSLRTKGVLVLALPLFAFVVAAVVFLSVLAQTDRSQERVEDTRQAQDKLAQAYRLVIDGETGIRGYLATGDRQYLAPTTAARGRLPQVLDELTALVGDSPDQAARLARVRTLLDDGYQLREPPRGNADSRFVRTWVDRQKASTDELRELLSDVWRTEDRLLAERRLRSEDRWIDRGTVITVVALGLGIAGGVAAMLAFTVGVTRRLERVVARTDGLREGEVPDFVDPGRDEIGVVSRRLTDVASRWQLWKSEAQTARVAAEEANRAKSEFLSRMSHELRTPLNAVLGFAQLLEMDLPEGEKESARQIRRAGVHLLDLINEVLDISRIEAGQLTLSLEPVRVSAVVGEVVELMAPLAADRGVALDVSDVVGSPGHVLADRQRTKQVVLNLVSNAVKYNRPGGFVVVRCRVGDATTAIEVTDSGVGIAAEDLDRLFTPFERLGATNSEIEGTGVGLALSQRLASAMDGRIEVESRLGAGSTFRLVLPAAAAPGTAADRPTGEIRLPAARASAESTLVVLAVEDNPANVRLLQEIVSRRPDWRLVTAGQGQVGIDLAIADPPHLILLDLHLPDLRGEDVLTRLRAEPRTAAVPVVVVSADATPGRAERVLALGAVDYFTKPIQVGRLLSLLDDVRLARIPGS</sequence>
<evidence type="ECO:0000256" key="3">
    <source>
        <dbReference type="ARBA" id="ARBA00012438"/>
    </source>
</evidence>
<dbReference type="SMART" id="SM00448">
    <property type="entry name" value="REC"/>
    <property type="match status" value="1"/>
</dbReference>
<dbReference type="InterPro" id="IPR007891">
    <property type="entry name" value="CHASE3"/>
</dbReference>
<dbReference type="Pfam" id="PF02518">
    <property type="entry name" value="HATPase_c"/>
    <property type="match status" value="1"/>
</dbReference>
<evidence type="ECO:0000313" key="12">
    <source>
        <dbReference type="EMBL" id="GAA0628092.1"/>
    </source>
</evidence>
<feature type="modified residue" description="4-aspartylphosphate" evidence="8">
    <location>
        <position position="580"/>
    </location>
</feature>
<dbReference type="GO" id="GO:0005524">
    <property type="term" value="F:ATP binding"/>
    <property type="evidence" value="ECO:0007669"/>
    <property type="project" value="UniProtKB-KW"/>
</dbReference>
<comment type="subcellular location">
    <subcellularLocation>
        <location evidence="2">Cell membrane</location>
    </subcellularLocation>
</comment>
<dbReference type="InterPro" id="IPR003661">
    <property type="entry name" value="HisK_dim/P_dom"/>
</dbReference>
<dbReference type="Proteomes" id="UP001500957">
    <property type="component" value="Unassembled WGS sequence"/>
</dbReference>
<proteinExistence type="predicted"/>
<evidence type="ECO:0000256" key="1">
    <source>
        <dbReference type="ARBA" id="ARBA00000085"/>
    </source>
</evidence>
<feature type="domain" description="Response regulatory" evidence="11">
    <location>
        <begin position="530"/>
        <end position="647"/>
    </location>
</feature>
<evidence type="ECO:0000259" key="10">
    <source>
        <dbReference type="PROSITE" id="PS50109"/>
    </source>
</evidence>
<dbReference type="InterPro" id="IPR011006">
    <property type="entry name" value="CheY-like_superfamily"/>
</dbReference>
<keyword evidence="13" id="KW-1185">Reference proteome</keyword>
<keyword evidence="9" id="KW-0812">Transmembrane</keyword>
<dbReference type="Gene3D" id="1.10.287.130">
    <property type="match status" value="1"/>
</dbReference>
<evidence type="ECO:0000256" key="5">
    <source>
        <dbReference type="ARBA" id="ARBA00022679"/>
    </source>
</evidence>
<protein>
    <recommendedName>
        <fullName evidence="3">histidine kinase</fullName>
        <ecNumber evidence="3">2.7.13.3</ecNumber>
    </recommendedName>
</protein>
<dbReference type="InterPro" id="IPR036890">
    <property type="entry name" value="HATPase_C_sf"/>
</dbReference>
<evidence type="ECO:0000256" key="8">
    <source>
        <dbReference type="PROSITE-ProRule" id="PRU00169"/>
    </source>
</evidence>
<comment type="caution">
    <text evidence="12">The sequence shown here is derived from an EMBL/GenBank/DDBJ whole genome shotgun (WGS) entry which is preliminary data.</text>
</comment>
<dbReference type="SMART" id="SM00388">
    <property type="entry name" value="HisKA"/>
    <property type="match status" value="1"/>
</dbReference>
<feature type="transmembrane region" description="Helical" evidence="9">
    <location>
        <begin position="192"/>
        <end position="213"/>
    </location>
</feature>
<gene>
    <name evidence="12" type="ORF">GCM10009547_34640</name>
</gene>
<evidence type="ECO:0000256" key="6">
    <source>
        <dbReference type="ARBA" id="ARBA00022777"/>
    </source>
</evidence>
<accession>A0ABN1H3L9</accession>
<evidence type="ECO:0000256" key="7">
    <source>
        <dbReference type="ARBA" id="ARBA00023012"/>
    </source>
</evidence>
<dbReference type="Pfam" id="PF00072">
    <property type="entry name" value="Response_reg"/>
    <property type="match status" value="1"/>
</dbReference>
<keyword evidence="4 8" id="KW-0597">Phosphoprotein</keyword>
<dbReference type="RefSeq" id="WP_344607026.1">
    <property type="nucleotide sequence ID" value="NZ_BAAAHE010000030.1"/>
</dbReference>
<keyword evidence="12" id="KW-0547">Nucleotide-binding</keyword>